<evidence type="ECO:0000313" key="7">
    <source>
        <dbReference type="EMBL" id="CAF9931419.1"/>
    </source>
</evidence>
<accession>A0A8H3IXS5</accession>
<feature type="domain" description="LicD/FKTN/FKRP nucleotidyltransferase" evidence="6">
    <location>
        <begin position="113"/>
        <end position="199"/>
    </location>
</feature>
<dbReference type="InterPro" id="IPR009644">
    <property type="entry name" value="FKTN/MNN4/W02B3.4-1"/>
</dbReference>
<name>A0A8H3IXS5_9LECA</name>
<proteinExistence type="predicted"/>
<evidence type="ECO:0000256" key="5">
    <source>
        <dbReference type="SAM" id="SignalP"/>
    </source>
</evidence>
<dbReference type="GO" id="GO:0009100">
    <property type="term" value="P:glycoprotein metabolic process"/>
    <property type="evidence" value="ECO:0007669"/>
    <property type="project" value="UniProtKB-ARBA"/>
</dbReference>
<dbReference type="EMBL" id="CAJPDT010000061">
    <property type="protein sequence ID" value="CAF9931419.1"/>
    <property type="molecule type" value="Genomic_DNA"/>
</dbReference>
<evidence type="ECO:0000256" key="2">
    <source>
        <dbReference type="ARBA" id="ARBA00022692"/>
    </source>
</evidence>
<dbReference type="InterPro" id="IPR007074">
    <property type="entry name" value="LicD/FKTN/FKRP_NTP_transf"/>
</dbReference>
<dbReference type="Pfam" id="PF04991">
    <property type="entry name" value="LicD"/>
    <property type="match status" value="1"/>
</dbReference>
<organism evidence="7 8">
    <name type="scientific">Imshaugia aleurites</name>
    <dbReference type="NCBI Taxonomy" id="172621"/>
    <lineage>
        <taxon>Eukaryota</taxon>
        <taxon>Fungi</taxon>
        <taxon>Dikarya</taxon>
        <taxon>Ascomycota</taxon>
        <taxon>Pezizomycotina</taxon>
        <taxon>Lecanoromycetes</taxon>
        <taxon>OSLEUM clade</taxon>
        <taxon>Lecanoromycetidae</taxon>
        <taxon>Lecanorales</taxon>
        <taxon>Lecanorineae</taxon>
        <taxon>Parmeliaceae</taxon>
        <taxon>Imshaugia</taxon>
    </lineage>
</organism>
<dbReference type="Proteomes" id="UP000664534">
    <property type="component" value="Unassembled WGS sequence"/>
</dbReference>
<dbReference type="PANTHER" id="PTHR15407:SF32">
    <property type="entry name" value="PROTEIN (MNN4), PUTATIVE (AFU_ORTHOLOGUE AFUA_1G03790)-RELATED"/>
    <property type="match status" value="1"/>
</dbReference>
<dbReference type="PANTHER" id="PTHR15407">
    <property type="entry name" value="FUKUTIN-RELATED"/>
    <property type="match status" value="1"/>
</dbReference>
<evidence type="ECO:0000256" key="1">
    <source>
        <dbReference type="ARBA" id="ARBA00004167"/>
    </source>
</evidence>
<protein>
    <recommendedName>
        <fullName evidence="6">LicD/FKTN/FKRP nucleotidyltransferase domain-containing protein</fullName>
    </recommendedName>
</protein>
<dbReference type="GO" id="GO:0016020">
    <property type="term" value="C:membrane"/>
    <property type="evidence" value="ECO:0007669"/>
    <property type="project" value="UniProtKB-SubCell"/>
</dbReference>
<feature type="signal peptide" evidence="5">
    <location>
        <begin position="1"/>
        <end position="27"/>
    </location>
</feature>
<evidence type="ECO:0000259" key="6">
    <source>
        <dbReference type="Pfam" id="PF04991"/>
    </source>
</evidence>
<keyword evidence="5" id="KW-0732">Signal</keyword>
<sequence>MILRSPRWLSLVLVFAALLLQYGLVIGDADIESVRIHHDYTDMSGRGGDPKAKYWHESVFHPHYDGRFTNHTLPYEEQKANLSLLMQTYLSSIKHVLPNHIARFPPDNITQIMPWDSDIDVQMTNSTVHMLASYYNMTIHTFEFGDDKKRDYMLEVNPKYSDPSYADYLNVIDARWIDIETGLFIDITAVRPHESKKGIICSKDKHEEKIQDLFPLRDSLFEDQPVKIPYNYAGLLTQEYGNAALTKTQYSDHRFNATSMQWERYQVSVTSRNNAACQVSQALMRGGRTRRVKCVG</sequence>
<evidence type="ECO:0000313" key="8">
    <source>
        <dbReference type="Proteomes" id="UP000664534"/>
    </source>
</evidence>
<keyword evidence="8" id="KW-1185">Reference proteome</keyword>
<reference evidence="7" key="1">
    <citation type="submission" date="2021-03" db="EMBL/GenBank/DDBJ databases">
        <authorList>
            <person name="Tagirdzhanova G."/>
        </authorList>
    </citation>
    <scope>NUCLEOTIDE SEQUENCE</scope>
</reference>
<keyword evidence="4" id="KW-0472">Membrane</keyword>
<keyword evidence="2" id="KW-0812">Transmembrane</keyword>
<evidence type="ECO:0000256" key="3">
    <source>
        <dbReference type="ARBA" id="ARBA00022989"/>
    </source>
</evidence>
<comment type="caution">
    <text evidence="7">The sequence shown here is derived from an EMBL/GenBank/DDBJ whole genome shotgun (WGS) entry which is preliminary data.</text>
</comment>
<comment type="subcellular location">
    <subcellularLocation>
        <location evidence="1">Membrane</location>
        <topology evidence="1">Single-pass membrane protein</topology>
    </subcellularLocation>
</comment>
<keyword evidence="3" id="KW-1133">Transmembrane helix</keyword>
<evidence type="ECO:0000256" key="4">
    <source>
        <dbReference type="ARBA" id="ARBA00023136"/>
    </source>
</evidence>
<dbReference type="OrthoDB" id="444255at2759"/>
<feature type="chain" id="PRO_5034819395" description="LicD/FKTN/FKRP nucleotidyltransferase domain-containing protein" evidence="5">
    <location>
        <begin position="28"/>
        <end position="296"/>
    </location>
</feature>
<dbReference type="AlphaFoldDB" id="A0A8H3IXS5"/>
<gene>
    <name evidence="7" type="ORF">IMSHALPRED_008618</name>
</gene>